<evidence type="ECO:0000256" key="1">
    <source>
        <dbReference type="SAM" id="MobiDB-lite"/>
    </source>
</evidence>
<reference evidence="2" key="1">
    <citation type="submission" date="2023-03" db="EMBL/GenBank/DDBJ databases">
        <authorList>
            <person name="Steffen K."/>
            <person name="Cardenas P."/>
        </authorList>
    </citation>
    <scope>NUCLEOTIDE SEQUENCE</scope>
</reference>
<keyword evidence="3" id="KW-1185">Reference proteome</keyword>
<comment type="caution">
    <text evidence="2">The sequence shown here is derived from an EMBL/GenBank/DDBJ whole genome shotgun (WGS) entry which is preliminary data.</text>
</comment>
<accession>A0AA35R217</accession>
<name>A0AA35R217_GEOBA</name>
<sequence>MATIPFHCSWRLFQSMMLHPCRSWVEEFRNSTHTLRMTLQSTLERNLTLTDIDDISIQSVSLYLTGLLDGDRDSVDYDSSLVATSAISVTTTSNGTSRQMSFSGTAPHSVYTEILRSLTYTNLYTNDTVSDGVRTISISATDTGGLQSTNTLTILVDVARRNDGPAVDLGAGNNQGFTVNYTEEGKPSVAIGMSHLIRISDEEGDDVSGMEVELVATNGPLDDGDTLFLSTPVALPVISHPNTTITRTSISASNLDSDSDYVNTLGALRYINTEDEPTLFANDGVRIYREIVIRITDSVLPVPTTNVVRVTVEIEPINDKTPRIIINSDPTCTQDARDSEMTTTRVFRRSVGTPAPSQRRRRRDNTHLKNTNTLAAAQVLRVHAELIEIDGDSGPCLFQMVVQFNTDTSVPVVEIQEGLDSLLTFAPASLAKTPHRGYWRDYRTLVILFTECAQWERDERKPLYLVFYGSEGSCTWDSPCDNGVCYKNRTGCPVAGYHRVNTSSNEGSSPSSDSVENCTAQYYGPDSVSVLMLSSVLLVAVVTVAGCQCRKTVETRCGTKESQQKKTKPAVPTYVIEIQAPISQRPSQSPASAAECKKMGLQKDGHCPPPYVESCAATLTSAVSVVHKPEAATTGPAPSGMKKTENSDESSLTGGQCEGTEDENKRLRRERGQVSPPIDTGGGTKESGGEEEGQSTQDNSAPPREQSRNTYSDRYSNSSTQNPH</sequence>
<evidence type="ECO:0000313" key="3">
    <source>
        <dbReference type="Proteomes" id="UP001174909"/>
    </source>
</evidence>
<feature type="compositionally biased region" description="Polar residues" evidence="1">
    <location>
        <begin position="708"/>
        <end position="724"/>
    </location>
</feature>
<feature type="region of interest" description="Disordered" evidence="1">
    <location>
        <begin position="631"/>
        <end position="724"/>
    </location>
</feature>
<dbReference type="EMBL" id="CASHTH010000429">
    <property type="protein sequence ID" value="CAI8001206.1"/>
    <property type="molecule type" value="Genomic_DNA"/>
</dbReference>
<gene>
    <name evidence="2" type="ORF">GBAR_LOCUS3134</name>
</gene>
<evidence type="ECO:0000313" key="2">
    <source>
        <dbReference type="EMBL" id="CAI8001206.1"/>
    </source>
</evidence>
<evidence type="ECO:0008006" key="4">
    <source>
        <dbReference type="Google" id="ProtNLM"/>
    </source>
</evidence>
<proteinExistence type="predicted"/>
<organism evidence="2 3">
    <name type="scientific">Geodia barretti</name>
    <name type="common">Barrett's horny sponge</name>
    <dbReference type="NCBI Taxonomy" id="519541"/>
    <lineage>
        <taxon>Eukaryota</taxon>
        <taxon>Metazoa</taxon>
        <taxon>Porifera</taxon>
        <taxon>Demospongiae</taxon>
        <taxon>Heteroscleromorpha</taxon>
        <taxon>Tetractinellida</taxon>
        <taxon>Astrophorina</taxon>
        <taxon>Geodiidae</taxon>
        <taxon>Geodia</taxon>
    </lineage>
</organism>
<protein>
    <recommendedName>
        <fullName evidence="4">Cadherin domain-containing protein</fullName>
    </recommendedName>
</protein>
<dbReference type="AlphaFoldDB" id="A0AA35R217"/>
<dbReference type="Proteomes" id="UP001174909">
    <property type="component" value="Unassembled WGS sequence"/>
</dbReference>